<evidence type="ECO:0000313" key="2">
    <source>
        <dbReference type="Proteomes" id="UP001145114"/>
    </source>
</evidence>
<proteinExistence type="predicted"/>
<name>A0ACC1HL51_9FUNG</name>
<sequence>MSNDVASDKHPETIHKSLDVARIARVLRLVQSKLRHLKRQVVAEPSLFVREDSCASPSLSVPADVTTTPSVTSLPSSLSPSSLSSTKESSSDQGRGPHLMSPGRFVKRRSQLRAGGRPKFTYKGYKEGSRATDPANAVAVCLPSPPTPTLQSSLREAVARTAWLMTPQCARRVRRSLGPRPQLQPMTYQLAQDVDLLSPVKKKADTLYEIIYNQVKNLWGASPTVSGSGNGSNNNSSTHPLPPLLQPAKGRCLPLKVLAAFKVGEILALDEMLADNVEELLEFYESVPGDLRRFVLLQHIVLICLREFPTRDCAKGLLTALYPHGAQYQMAWVCQTMLPINHNGAQLLLPGKLMLYYCFALRAGFELRFIGDLCARLRAVINAGNLHADQFLNLLLPEQGQVDGHGHASSYSRWIIRMHSPVCSIQMLALPLELVASAIHSLVSYSGDGRGGRLRGHFGCAQPVDRLLILLETISSLLRLVFGYAWPSSALHGVEFRQKAAVEAISSIVDSLCVIHRAHIAASEQLQGTRGPSLKGTMLGKVTLEVFLAKLQHTILSLGLTALPFLCMFDADGEVVACATRATDIACIVKEHLSYAITGKSRQLLLDRCVAQPLDEAGASPFLWLDVAQALHAMGQADQAGQLLNHAWRQFSLVKARWVAFRAYKLAWTRRYMLGVQQLCDKSLAHGAAGRQSRGSASTGHMPPCDPALLEDMPSADTTDLDTLYSKFTAYIEVLSYNPDADGNNVFGPNAATSLAMPMPARSVVTVKNALRRLYSDEGEDVRDELDWPLSPIIMASANRPTTRRNLLPSQLSVPRHAVPRMRRLAFSADSTDASDDSSDDDYEYTDMDDNDEDDDRGGESGASELTSLLFPKLPKSRASARDPTQLPHYIVSIAEAIANHSAPIQGTKDHEKWVRHFTSMPAHAQDLATYHTVRRLLGNCSLSTARPAGGQARCSDTYPPQRGADVPEGATHCIVVVPRRKVNVSVPIDTDLLEPPDPESHSGSESERSLQDCELLGLAVGLESDSKENDGPINYRKDPIIISRLRSARRRNGGSDWDCDDSNDDDDDDDNNYKTESEEDELTFNPMSPPHRIVSNSLVALKRRLSHCETQRQISGMRSSGIPAEIREIHKRMKQSGQARTLRWQLQRRRPTGSVPSDDHL</sequence>
<accession>A0ACC1HL51</accession>
<reference evidence="1" key="1">
    <citation type="submission" date="2022-06" db="EMBL/GenBank/DDBJ databases">
        <title>Phylogenomic reconstructions and comparative analyses of Kickxellomycotina fungi.</title>
        <authorList>
            <person name="Reynolds N.K."/>
            <person name="Stajich J.E."/>
            <person name="Barry K."/>
            <person name="Grigoriev I.V."/>
            <person name="Crous P."/>
            <person name="Smith M.E."/>
        </authorList>
    </citation>
    <scope>NUCLEOTIDE SEQUENCE</scope>
    <source>
        <strain evidence="1">RSA 2271</strain>
    </source>
</reference>
<comment type="caution">
    <text evidence="1">The sequence shown here is derived from an EMBL/GenBank/DDBJ whole genome shotgun (WGS) entry which is preliminary data.</text>
</comment>
<dbReference type="Proteomes" id="UP001145114">
    <property type="component" value="Unassembled WGS sequence"/>
</dbReference>
<dbReference type="EMBL" id="JAMZIH010005146">
    <property type="protein sequence ID" value="KAJ1676002.1"/>
    <property type="molecule type" value="Genomic_DNA"/>
</dbReference>
<keyword evidence="2" id="KW-1185">Reference proteome</keyword>
<evidence type="ECO:0000313" key="1">
    <source>
        <dbReference type="EMBL" id="KAJ1676002.1"/>
    </source>
</evidence>
<gene>
    <name evidence="1" type="ORF">EV182_000172</name>
</gene>
<protein>
    <submittedName>
        <fullName evidence="1">Uncharacterized protein</fullName>
    </submittedName>
</protein>
<organism evidence="1 2">
    <name type="scientific">Spiromyces aspiralis</name>
    <dbReference type="NCBI Taxonomy" id="68401"/>
    <lineage>
        <taxon>Eukaryota</taxon>
        <taxon>Fungi</taxon>
        <taxon>Fungi incertae sedis</taxon>
        <taxon>Zoopagomycota</taxon>
        <taxon>Kickxellomycotina</taxon>
        <taxon>Kickxellomycetes</taxon>
        <taxon>Kickxellales</taxon>
        <taxon>Kickxellaceae</taxon>
        <taxon>Spiromyces</taxon>
    </lineage>
</organism>